<feature type="compositionally biased region" description="Low complexity" evidence="1">
    <location>
        <begin position="505"/>
        <end position="516"/>
    </location>
</feature>
<proteinExistence type="predicted"/>
<keyword evidence="3" id="KW-1185">Reference proteome</keyword>
<dbReference type="KEGG" id="ttt:THITE_2114338"/>
<feature type="compositionally biased region" description="Basic and acidic residues" evidence="1">
    <location>
        <begin position="54"/>
        <end position="68"/>
    </location>
</feature>
<dbReference type="Proteomes" id="UP000008181">
    <property type="component" value="Chromosome 2"/>
</dbReference>
<feature type="compositionally biased region" description="Basic and acidic residues" evidence="1">
    <location>
        <begin position="468"/>
        <end position="485"/>
    </location>
</feature>
<dbReference type="STRING" id="578455.G2QZ85"/>
<feature type="compositionally biased region" description="Basic and acidic residues" evidence="1">
    <location>
        <begin position="678"/>
        <end position="688"/>
    </location>
</feature>
<reference evidence="2 3" key="1">
    <citation type="journal article" date="2011" name="Nat. Biotechnol.">
        <title>Comparative genomic analysis of the thermophilic biomass-degrading fungi Myceliophthora thermophila and Thielavia terrestris.</title>
        <authorList>
            <person name="Berka R.M."/>
            <person name="Grigoriev I.V."/>
            <person name="Otillar R."/>
            <person name="Salamov A."/>
            <person name="Grimwood J."/>
            <person name="Reid I."/>
            <person name="Ishmael N."/>
            <person name="John T."/>
            <person name="Darmond C."/>
            <person name="Moisan M.-C."/>
            <person name="Henrissat B."/>
            <person name="Coutinho P.M."/>
            <person name="Lombard V."/>
            <person name="Natvig D.O."/>
            <person name="Lindquist E."/>
            <person name="Schmutz J."/>
            <person name="Lucas S."/>
            <person name="Harris P."/>
            <person name="Powlowski J."/>
            <person name="Bellemare A."/>
            <person name="Taylor D."/>
            <person name="Butler G."/>
            <person name="de Vries R.P."/>
            <person name="Allijn I.E."/>
            <person name="van den Brink J."/>
            <person name="Ushinsky S."/>
            <person name="Storms R."/>
            <person name="Powell A.J."/>
            <person name="Paulsen I.T."/>
            <person name="Elbourne L.D.H."/>
            <person name="Baker S.E."/>
            <person name="Magnuson J."/>
            <person name="LaBoissiere S."/>
            <person name="Clutterbuck A.J."/>
            <person name="Martinez D."/>
            <person name="Wogulis M."/>
            <person name="de Leon A.L."/>
            <person name="Rey M.W."/>
            <person name="Tsang A."/>
        </authorList>
    </citation>
    <scope>NUCLEOTIDE SEQUENCE [LARGE SCALE GENOMIC DNA]</scope>
    <source>
        <strain evidence="3">ATCC 38088 / NRRL 8126</strain>
    </source>
</reference>
<dbReference type="RefSeq" id="XP_003652657.1">
    <property type="nucleotide sequence ID" value="XM_003652609.1"/>
</dbReference>
<feature type="compositionally biased region" description="Polar residues" evidence="1">
    <location>
        <begin position="378"/>
        <end position="391"/>
    </location>
</feature>
<dbReference type="AlphaFoldDB" id="G2QZ85"/>
<evidence type="ECO:0000313" key="3">
    <source>
        <dbReference type="Proteomes" id="UP000008181"/>
    </source>
</evidence>
<gene>
    <name evidence="2" type="ORF">THITE_2114338</name>
</gene>
<sequence length="834" mass="91653">MPLWPFRRGSRRKRGRANSVDHEDYETRAVEGSGLPPRSQTVPEVAMAVVSTTPERHPSKRQRTEPNKLQRRPRRYSFSPGRHDSVRVGAGKIARSHRDSDTPSPNRRLENHAIGAVVANGVDPVKDEALWRVPTLRNKREGDHLPRKMSSKKRRKRDHQREAEIKAMSAFVPVRPSPEDWMAGRPVKKESRRLTTGFSVGIKRTDFDRFNRSSDISLPLPESIDSALSSDSDYISYKVSAFEALAPRPTLRYTTHARTGAGVLDGTGLMRQPSQRRGKLAVPIPEATLKAHKRVDSLADDLTASDLRELMERDQRRRARKRQLEQEKLEKRIARRAEKQKAAVAEAERHGRDSPPNLERGVLGREDVGLGIDPPSAVVTSSRIRQQQSGVTPDELGDSGKGEEGAARAGIQQDPLTAFHRVDSIPLPTPTAPTASKEPDAPALTKPASMGSFRRKLSRSKSPQESQSRTERSDVPPTESEDRTPKGPRSWASFFKWGNKKKRSSGGPSSFSNTSRDSMPTTPAPTPAANMVPSRRVASGVPKRTMSRFREDLPEMPMSPPESRMQSPEAENMHSVVAPSGLPPFAEAAAPAPLSPPQASHDTPVSEQRSVEAMRQTPSSFSHADEPGVSPEPQAISLASIDSEGSWFAGRLSKKRKSSGILEQAHGLRLPRLTPESDLERRVEHENNADDLYTTDDEYLTRLAPPQGDRSAWNRKSTGEARPSSDWGEEAAQWGNVRGQQPTLVSSHAVGRVKSREGLLNSFGEEGESTPESGDLADSSDSDGEVGLQRATSIDYGKAHARRISAGSARLLSITPRSSVDAKQTTLAQTETGS</sequence>
<dbReference type="GeneID" id="11517995"/>
<dbReference type="OrthoDB" id="4152802at2759"/>
<organism evidence="2 3">
    <name type="scientific">Thermothielavioides terrestris (strain ATCC 38088 / NRRL 8126)</name>
    <name type="common">Thielavia terrestris</name>
    <dbReference type="NCBI Taxonomy" id="578455"/>
    <lineage>
        <taxon>Eukaryota</taxon>
        <taxon>Fungi</taxon>
        <taxon>Dikarya</taxon>
        <taxon>Ascomycota</taxon>
        <taxon>Pezizomycotina</taxon>
        <taxon>Sordariomycetes</taxon>
        <taxon>Sordariomycetidae</taxon>
        <taxon>Sordariales</taxon>
        <taxon>Chaetomiaceae</taxon>
        <taxon>Thermothielavioides</taxon>
        <taxon>Thermothielavioides terrestris</taxon>
    </lineage>
</organism>
<feature type="compositionally biased region" description="Basic residues" evidence="1">
    <location>
        <begin position="147"/>
        <end position="158"/>
    </location>
</feature>
<dbReference type="eggNOG" id="ENOG502S7JR">
    <property type="taxonomic scope" value="Eukaryota"/>
</dbReference>
<evidence type="ECO:0000313" key="2">
    <source>
        <dbReference type="EMBL" id="AEO66321.1"/>
    </source>
</evidence>
<feature type="compositionally biased region" description="Basic and acidic residues" evidence="1">
    <location>
        <begin position="330"/>
        <end position="353"/>
    </location>
</feature>
<feature type="region of interest" description="Disordered" evidence="1">
    <location>
        <begin position="139"/>
        <end position="162"/>
    </location>
</feature>
<feature type="region of interest" description="Disordered" evidence="1">
    <location>
        <begin position="1"/>
        <end position="110"/>
    </location>
</feature>
<evidence type="ECO:0000256" key="1">
    <source>
        <dbReference type="SAM" id="MobiDB-lite"/>
    </source>
</evidence>
<accession>G2QZ85</accession>
<feature type="compositionally biased region" description="Basic and acidic residues" evidence="1">
    <location>
        <begin position="19"/>
        <end position="29"/>
    </location>
</feature>
<feature type="region of interest" description="Disordered" evidence="1">
    <location>
        <begin position="330"/>
        <end position="638"/>
    </location>
</feature>
<feature type="compositionally biased region" description="Low complexity" evidence="1">
    <location>
        <begin position="583"/>
        <end position="592"/>
    </location>
</feature>
<protein>
    <submittedName>
        <fullName evidence="2">Uncharacterized protein</fullName>
    </submittedName>
</protein>
<feature type="compositionally biased region" description="Basic and acidic residues" evidence="1">
    <location>
        <begin position="96"/>
        <end position="110"/>
    </location>
</feature>
<dbReference type="HOGENOM" id="CLU_010101_0_0_1"/>
<feature type="region of interest" description="Disordered" evidence="1">
    <location>
        <begin position="653"/>
        <end position="800"/>
    </location>
</feature>
<name>G2QZ85_THETT</name>
<dbReference type="EMBL" id="CP003010">
    <property type="protein sequence ID" value="AEO66321.1"/>
    <property type="molecule type" value="Genomic_DNA"/>
</dbReference>